<dbReference type="PANTHER" id="PTHR43792">
    <property type="entry name" value="GNAT FAMILY, PUTATIVE (AFU_ORTHOLOGUE AFUA_3G00765)-RELATED-RELATED"/>
    <property type="match status" value="1"/>
</dbReference>
<keyword evidence="3" id="KW-1185">Reference proteome</keyword>
<proteinExistence type="predicted"/>
<accession>A0ABU8EY67</accession>
<dbReference type="RefSeq" id="WP_336436810.1">
    <property type="nucleotide sequence ID" value="NZ_JBAWKS010000002.1"/>
</dbReference>
<dbReference type="SUPFAM" id="SSF55729">
    <property type="entry name" value="Acyl-CoA N-acyltransferases (Nat)"/>
    <property type="match status" value="1"/>
</dbReference>
<protein>
    <submittedName>
        <fullName evidence="2">GNAT family N-acetyltransferase</fullName>
    </submittedName>
</protein>
<dbReference type="PANTHER" id="PTHR43792:SF1">
    <property type="entry name" value="N-ACETYLTRANSFERASE DOMAIN-CONTAINING PROTEIN"/>
    <property type="match status" value="1"/>
</dbReference>
<dbReference type="InterPro" id="IPR051531">
    <property type="entry name" value="N-acetyltransferase"/>
</dbReference>
<dbReference type="Gene3D" id="3.40.630.30">
    <property type="match status" value="1"/>
</dbReference>
<dbReference type="Pfam" id="PF13302">
    <property type="entry name" value="Acetyltransf_3"/>
    <property type="match status" value="1"/>
</dbReference>
<feature type="domain" description="N-acetyltransferase" evidence="1">
    <location>
        <begin position="4"/>
        <end position="164"/>
    </location>
</feature>
<sequence>MKNIALQELTTADAEFIFKLVTQASFKEHIGDKGVYDLNSAAKHLEEKYIQPYQQYGYGLWGIKDLDRNCFVGVCGLVTRPDFDIPDLGYSLLDEYTKQGYVAEAARKTIECARNKHGFDTLNAITSPTNNASINVLEKLGFKFIKQFELAGYEGVSNLYQLAL</sequence>
<dbReference type="InterPro" id="IPR000182">
    <property type="entry name" value="GNAT_dom"/>
</dbReference>
<dbReference type="PROSITE" id="PS51186">
    <property type="entry name" value="GNAT"/>
    <property type="match status" value="1"/>
</dbReference>
<gene>
    <name evidence="2" type="ORF">WAE96_19765</name>
</gene>
<name>A0ABU8EY67_9GAMM</name>
<evidence type="ECO:0000259" key="1">
    <source>
        <dbReference type="PROSITE" id="PS51186"/>
    </source>
</evidence>
<dbReference type="InterPro" id="IPR016181">
    <property type="entry name" value="Acyl_CoA_acyltransferase"/>
</dbReference>
<organism evidence="2 3">
    <name type="scientific">Pseudoalteromonas spongiae</name>
    <dbReference type="NCBI Taxonomy" id="298657"/>
    <lineage>
        <taxon>Bacteria</taxon>
        <taxon>Pseudomonadati</taxon>
        <taxon>Pseudomonadota</taxon>
        <taxon>Gammaproteobacteria</taxon>
        <taxon>Alteromonadales</taxon>
        <taxon>Pseudoalteromonadaceae</taxon>
        <taxon>Pseudoalteromonas</taxon>
    </lineage>
</organism>
<dbReference type="Proteomes" id="UP001382455">
    <property type="component" value="Unassembled WGS sequence"/>
</dbReference>
<dbReference type="EMBL" id="JBAWKS010000002">
    <property type="protein sequence ID" value="MEI4551924.1"/>
    <property type="molecule type" value="Genomic_DNA"/>
</dbReference>
<comment type="caution">
    <text evidence="2">The sequence shown here is derived from an EMBL/GenBank/DDBJ whole genome shotgun (WGS) entry which is preliminary data.</text>
</comment>
<reference evidence="2 3" key="1">
    <citation type="submission" date="2023-12" db="EMBL/GenBank/DDBJ databases">
        <title>Friends and Foes: Symbiotic and Algicidal bacterial influence on Karenia brevis blooms.</title>
        <authorList>
            <person name="Fei C."/>
            <person name="Mohamed A.R."/>
            <person name="Booker A."/>
            <person name="Arshad M."/>
            <person name="Klass S."/>
            <person name="Ahn S."/>
            <person name="Gilbert P.M."/>
            <person name="Heil C.A."/>
            <person name="Martinez J.M."/>
            <person name="Amin S.A."/>
        </authorList>
    </citation>
    <scope>NUCLEOTIDE SEQUENCE [LARGE SCALE GENOMIC DNA]</scope>
    <source>
        <strain evidence="2 3">CE15</strain>
    </source>
</reference>
<evidence type="ECO:0000313" key="3">
    <source>
        <dbReference type="Proteomes" id="UP001382455"/>
    </source>
</evidence>
<evidence type="ECO:0000313" key="2">
    <source>
        <dbReference type="EMBL" id="MEI4551924.1"/>
    </source>
</evidence>